<organism evidence="3 4">
    <name type="scientific">Marinobacter oulmenensis</name>
    <dbReference type="NCBI Taxonomy" id="643747"/>
    <lineage>
        <taxon>Bacteria</taxon>
        <taxon>Pseudomonadati</taxon>
        <taxon>Pseudomonadota</taxon>
        <taxon>Gammaproteobacteria</taxon>
        <taxon>Pseudomonadales</taxon>
        <taxon>Marinobacteraceae</taxon>
        <taxon>Marinobacter</taxon>
    </lineage>
</organism>
<gene>
    <name evidence="3" type="ORF">HNR38_000666</name>
</gene>
<keyword evidence="2" id="KW-1133">Transmembrane helix</keyword>
<evidence type="ECO:0000313" key="3">
    <source>
        <dbReference type="EMBL" id="MBB5320194.1"/>
    </source>
</evidence>
<keyword evidence="2" id="KW-0812">Transmembrane</keyword>
<comment type="caution">
    <text evidence="3">The sequence shown here is derived from an EMBL/GenBank/DDBJ whole genome shotgun (WGS) entry which is preliminary data.</text>
</comment>
<dbReference type="RefSeq" id="WP_183699791.1">
    <property type="nucleotide sequence ID" value="NZ_JACHFE010000002.1"/>
</dbReference>
<keyword evidence="2" id="KW-0472">Membrane</keyword>
<dbReference type="EMBL" id="JACHFE010000002">
    <property type="protein sequence ID" value="MBB5320194.1"/>
    <property type="molecule type" value="Genomic_DNA"/>
</dbReference>
<accession>A0A840U3B2</accession>
<evidence type="ECO:0000256" key="1">
    <source>
        <dbReference type="SAM" id="MobiDB-lite"/>
    </source>
</evidence>
<proteinExistence type="predicted"/>
<reference evidence="3 4" key="1">
    <citation type="submission" date="2020-08" db="EMBL/GenBank/DDBJ databases">
        <title>Genomic Encyclopedia of Type Strains, Phase IV (KMG-IV): sequencing the most valuable type-strain genomes for metagenomic binning, comparative biology and taxonomic classification.</title>
        <authorList>
            <person name="Goeker M."/>
        </authorList>
    </citation>
    <scope>NUCLEOTIDE SEQUENCE [LARGE SCALE GENOMIC DNA]</scope>
    <source>
        <strain evidence="3 4">DSM 22359</strain>
    </source>
</reference>
<sequence>MIDSSQAKAALRKTVAAITGFILAMVLLVALLVTGFYLLVKAAVMALAPIMGAPGSYALMGVLCVLLLVFFFWRMTRPAAPAQSGSEGSSGGSVMSSLRRVIQQNPLEAALAAFTLGIAEQGDPRLRSLLLQGMMKEMRQAEGGAGEPESSPEPEAEPEPPAG</sequence>
<protein>
    <submittedName>
        <fullName evidence="3">Putative membrane protein</fullName>
    </submittedName>
</protein>
<name>A0A840U3B2_9GAMM</name>
<evidence type="ECO:0000256" key="2">
    <source>
        <dbReference type="SAM" id="Phobius"/>
    </source>
</evidence>
<feature type="region of interest" description="Disordered" evidence="1">
    <location>
        <begin position="137"/>
        <end position="163"/>
    </location>
</feature>
<feature type="transmembrane region" description="Helical" evidence="2">
    <location>
        <begin position="15"/>
        <end position="40"/>
    </location>
</feature>
<dbReference type="AlphaFoldDB" id="A0A840U3B2"/>
<dbReference type="Proteomes" id="UP000591735">
    <property type="component" value="Unassembled WGS sequence"/>
</dbReference>
<feature type="transmembrane region" description="Helical" evidence="2">
    <location>
        <begin position="46"/>
        <end position="73"/>
    </location>
</feature>
<keyword evidence="4" id="KW-1185">Reference proteome</keyword>
<evidence type="ECO:0000313" key="4">
    <source>
        <dbReference type="Proteomes" id="UP000591735"/>
    </source>
</evidence>
<feature type="compositionally biased region" description="Acidic residues" evidence="1">
    <location>
        <begin position="150"/>
        <end position="163"/>
    </location>
</feature>